<keyword evidence="2" id="KW-1185">Reference proteome</keyword>
<organism evidence="1 2">
    <name type="scientific">Aureibacillus halotolerans</name>
    <dbReference type="NCBI Taxonomy" id="1508390"/>
    <lineage>
        <taxon>Bacteria</taxon>
        <taxon>Bacillati</taxon>
        <taxon>Bacillota</taxon>
        <taxon>Bacilli</taxon>
        <taxon>Bacillales</taxon>
        <taxon>Bacillaceae</taxon>
        <taxon>Aureibacillus</taxon>
    </lineage>
</organism>
<reference evidence="1 2" key="1">
    <citation type="submission" date="2019-03" db="EMBL/GenBank/DDBJ databases">
        <title>Genomic Encyclopedia of Type Strains, Phase IV (KMG-IV): sequencing the most valuable type-strain genomes for metagenomic binning, comparative biology and taxonomic classification.</title>
        <authorList>
            <person name="Goeker M."/>
        </authorList>
    </citation>
    <scope>NUCLEOTIDE SEQUENCE [LARGE SCALE GENOMIC DNA]</scope>
    <source>
        <strain evidence="1 2">DSM 28697</strain>
    </source>
</reference>
<evidence type="ECO:0000313" key="1">
    <source>
        <dbReference type="EMBL" id="TDQ36733.1"/>
    </source>
</evidence>
<accession>A0A4R6TWT8</accession>
<comment type="caution">
    <text evidence="1">The sequence shown here is derived from an EMBL/GenBank/DDBJ whole genome shotgun (WGS) entry which is preliminary data.</text>
</comment>
<protein>
    <submittedName>
        <fullName evidence="1">Uncharacterized protein</fullName>
    </submittedName>
</protein>
<gene>
    <name evidence="1" type="ORF">EV213_11631</name>
</gene>
<dbReference type="AlphaFoldDB" id="A0A4R6TWT8"/>
<sequence>MTTAPSTNFAFCGARLQLPGNLAFRGDLQLALIPLESTYVDYADVCFCAHCLLWLGLV</sequence>
<dbReference type="EMBL" id="SNYJ01000016">
    <property type="protein sequence ID" value="TDQ36733.1"/>
    <property type="molecule type" value="Genomic_DNA"/>
</dbReference>
<evidence type="ECO:0000313" key="2">
    <source>
        <dbReference type="Proteomes" id="UP000295632"/>
    </source>
</evidence>
<name>A0A4R6TWT8_9BACI</name>
<proteinExistence type="predicted"/>
<dbReference type="Proteomes" id="UP000295632">
    <property type="component" value="Unassembled WGS sequence"/>
</dbReference>